<dbReference type="EMBL" id="AE016817">
    <property type="protein sequence ID" value="AAS51959.1"/>
    <property type="molecule type" value="Genomic_DNA"/>
</dbReference>
<dbReference type="RefSeq" id="NP_984135.1">
    <property type="nucleotide sequence ID" value="NM_209488.1"/>
</dbReference>
<protein>
    <submittedName>
        <fullName evidence="1">ADR039Wp</fullName>
    </submittedName>
</protein>
<sequence>MFRTNLFQNKIDAYSNKTAKRKLFHLYEGDDREVFQYLSDQGTLKNPDVLDTYLDNAAPDVRDFHQFVGRLLCLYDVTHDQYVYCATEFRQNARNILFPRLERIFEIDSKMIGALPLRRCYKRIKQRFDSDLQEVVYNACEQRRAIEGNWIERQVQADDPAVNNRFSAIINWENQECLDAGAYDRALQDNIVTWFVRMNKRVIEKLSARTSKFKTLCKSWFSVSRNYCYWSVLECVMQSEHVYYEFMLEKLKKKADLMTNSPQVEGEITIADVQLVVDQFKELETSFSALEEDDNLLEDISSSDSSISSPQTLIPITNQAHWKKPKPHIEFAGKVTRVYHPFQTPGDYLLEVPHTDSLAPGPLDIDTTYQQFSTRFRDLMVIYLRWDFVQKSGQSPGTGPFGWFFLMFRNGDPVPVYITERVHKVVFEKPEEDENVPCDEEQHIKMEWPNELKMPVCNTKRWEGRSVYIPMDEFAKDLVFRSKEAAVNRYYHTLGQLRELECL</sequence>
<dbReference type="KEGG" id="ago:AGOS_ADR039W"/>
<keyword evidence="2" id="KW-1185">Reference proteome</keyword>
<evidence type="ECO:0000313" key="2">
    <source>
        <dbReference type="Proteomes" id="UP000000591"/>
    </source>
</evidence>
<accession>Q75A79</accession>
<reference evidence="1 2" key="1">
    <citation type="journal article" date="2004" name="Science">
        <title>The Ashbya gossypii genome as a tool for mapping the ancient Saccharomyces cerevisiae genome.</title>
        <authorList>
            <person name="Dietrich F.S."/>
            <person name="Voegeli S."/>
            <person name="Brachat S."/>
            <person name="Lerch A."/>
            <person name="Gates K."/>
            <person name="Steiner S."/>
            <person name="Mohr C."/>
            <person name="Pohlmann R."/>
            <person name="Luedi P."/>
            <person name="Choi S."/>
            <person name="Wing R.A."/>
            <person name="Flavier A."/>
            <person name="Gaffney T.D."/>
            <person name="Philippsen P."/>
        </authorList>
    </citation>
    <scope>NUCLEOTIDE SEQUENCE [LARGE SCALE GENOMIC DNA]</scope>
    <source>
        <strain evidence="2">ATCC 10895 / CBS 109.51 / FGSC 9923 / NRRL Y-1056</strain>
    </source>
</reference>
<organism evidence="1 2">
    <name type="scientific">Eremothecium gossypii (strain ATCC 10895 / CBS 109.51 / FGSC 9923 / NRRL Y-1056)</name>
    <name type="common">Yeast</name>
    <name type="synonym">Ashbya gossypii</name>
    <dbReference type="NCBI Taxonomy" id="284811"/>
    <lineage>
        <taxon>Eukaryota</taxon>
        <taxon>Fungi</taxon>
        <taxon>Dikarya</taxon>
        <taxon>Ascomycota</taxon>
        <taxon>Saccharomycotina</taxon>
        <taxon>Saccharomycetes</taxon>
        <taxon>Saccharomycetales</taxon>
        <taxon>Saccharomycetaceae</taxon>
        <taxon>Eremothecium</taxon>
    </lineage>
</organism>
<gene>
    <name evidence="1" type="ORF">AGOS_ADR039W</name>
</gene>
<dbReference type="Proteomes" id="UP000000591">
    <property type="component" value="Chromosome IV"/>
</dbReference>
<dbReference type="GeneID" id="4620284"/>
<proteinExistence type="predicted"/>
<dbReference type="OMA" id="WEGRSVY"/>
<reference evidence="2" key="2">
    <citation type="journal article" date="2013" name="G3 (Bethesda)">
        <title>Genomes of Ashbya fungi isolated from insects reveal four mating-type loci, numerous translocations, lack of transposons, and distinct gene duplications.</title>
        <authorList>
            <person name="Dietrich F.S."/>
            <person name="Voegeli S."/>
            <person name="Kuo S."/>
            <person name="Philippsen P."/>
        </authorList>
    </citation>
    <scope>GENOME REANNOTATION</scope>
    <source>
        <strain evidence="2">ATCC 10895 / CBS 109.51 / FGSC 9923 / NRRL Y-1056</strain>
    </source>
</reference>
<name>Q75A79_EREGS</name>
<evidence type="ECO:0000313" key="1">
    <source>
        <dbReference type="EMBL" id="AAS51959.1"/>
    </source>
</evidence>
<dbReference type="InParanoid" id="Q75A79"/>
<dbReference type="OrthoDB" id="4042287at2759"/>
<dbReference type="AlphaFoldDB" id="Q75A79"/>
<dbReference type="HOGENOM" id="CLU_541801_0_0_1"/>